<dbReference type="RefSeq" id="WP_146524621.1">
    <property type="nucleotide sequence ID" value="NZ_SJPV01000001.1"/>
</dbReference>
<gene>
    <name evidence="4" type="ORF">Poly41_08960</name>
</gene>
<protein>
    <recommendedName>
        <fullName evidence="3">DUF58 domain-containing protein</fullName>
    </recommendedName>
</protein>
<evidence type="ECO:0000256" key="2">
    <source>
        <dbReference type="SAM" id="Phobius"/>
    </source>
</evidence>
<dbReference type="Pfam" id="PF01882">
    <property type="entry name" value="DUF58"/>
    <property type="match status" value="1"/>
</dbReference>
<dbReference type="InterPro" id="IPR002881">
    <property type="entry name" value="DUF58"/>
</dbReference>
<evidence type="ECO:0000256" key="1">
    <source>
        <dbReference type="SAM" id="MobiDB-lite"/>
    </source>
</evidence>
<dbReference type="Proteomes" id="UP000319143">
    <property type="component" value="Unassembled WGS sequence"/>
</dbReference>
<evidence type="ECO:0000313" key="4">
    <source>
        <dbReference type="EMBL" id="TWU42598.1"/>
    </source>
</evidence>
<accession>A0A5C6E114</accession>
<keyword evidence="2" id="KW-1133">Transmembrane helix</keyword>
<keyword evidence="2" id="KW-0812">Transmembrane</keyword>
<feature type="transmembrane region" description="Helical" evidence="2">
    <location>
        <begin position="34"/>
        <end position="52"/>
    </location>
</feature>
<name>A0A5C6E114_9BACT</name>
<organism evidence="4 5">
    <name type="scientific">Novipirellula artificiosorum</name>
    <dbReference type="NCBI Taxonomy" id="2528016"/>
    <lineage>
        <taxon>Bacteria</taxon>
        <taxon>Pseudomonadati</taxon>
        <taxon>Planctomycetota</taxon>
        <taxon>Planctomycetia</taxon>
        <taxon>Pirellulales</taxon>
        <taxon>Pirellulaceae</taxon>
        <taxon>Novipirellula</taxon>
    </lineage>
</organism>
<evidence type="ECO:0000259" key="3">
    <source>
        <dbReference type="Pfam" id="PF01882"/>
    </source>
</evidence>
<sequence>MTPKLGRWLGISLRQLIALLMFPVRVMLAIRRSATAASVTLLLVGILSLNILWGYPWIGLFAACVSTMTIGWGVNWWMSPRLKIGFSLPPCVEAGQVFSVRIHLRNRRSLPALQLTSGFVASETRSLFRQRRLFRKSRFGVHNRYESFELQSDNVSVPVIGPHELVSIEASLRFSDRGVQRLPRVRVRSLFPFCLFKSSAIFPSGATIAVSPRLLSESDDAVASGQLSELSRWARRFKASEAYDYAGSREYEVGMPVRRWDFASWARLGRPIVREFHSPGVRTAILFVDTAPSDAAKGTQRDEGVERVLSFAATAVTELRQRAIQVQMMITGEEVLSNRTRSSHHASDLQDLLIRLAKAKYTMRSESDKLYRDLMQAMPNQALLVLTSRQDFAPELQSASCKFFRVDMPHADPAPSTARVRNNASRREAPV</sequence>
<reference evidence="4 5" key="1">
    <citation type="submission" date="2019-02" db="EMBL/GenBank/DDBJ databases">
        <title>Deep-cultivation of Planctomycetes and their phenomic and genomic characterization uncovers novel biology.</title>
        <authorList>
            <person name="Wiegand S."/>
            <person name="Jogler M."/>
            <person name="Boedeker C."/>
            <person name="Pinto D."/>
            <person name="Vollmers J."/>
            <person name="Rivas-Marin E."/>
            <person name="Kohn T."/>
            <person name="Peeters S.H."/>
            <person name="Heuer A."/>
            <person name="Rast P."/>
            <person name="Oberbeckmann S."/>
            <person name="Bunk B."/>
            <person name="Jeske O."/>
            <person name="Meyerdierks A."/>
            <person name="Storesund J.E."/>
            <person name="Kallscheuer N."/>
            <person name="Luecker S."/>
            <person name="Lage O.M."/>
            <person name="Pohl T."/>
            <person name="Merkel B.J."/>
            <person name="Hornburger P."/>
            <person name="Mueller R.-W."/>
            <person name="Bruemmer F."/>
            <person name="Labrenz M."/>
            <person name="Spormann A.M."/>
            <person name="Op Den Camp H."/>
            <person name="Overmann J."/>
            <person name="Amann R."/>
            <person name="Jetten M.S.M."/>
            <person name="Mascher T."/>
            <person name="Medema M.H."/>
            <person name="Devos D.P."/>
            <person name="Kaster A.-K."/>
            <person name="Ovreas L."/>
            <person name="Rohde M."/>
            <person name="Galperin M.Y."/>
            <person name="Jogler C."/>
        </authorList>
    </citation>
    <scope>NUCLEOTIDE SEQUENCE [LARGE SCALE GENOMIC DNA]</scope>
    <source>
        <strain evidence="4 5">Poly41</strain>
    </source>
</reference>
<dbReference type="OrthoDB" id="9812729at2"/>
<keyword evidence="5" id="KW-1185">Reference proteome</keyword>
<evidence type="ECO:0000313" key="5">
    <source>
        <dbReference type="Proteomes" id="UP000319143"/>
    </source>
</evidence>
<comment type="caution">
    <text evidence="4">The sequence shown here is derived from an EMBL/GenBank/DDBJ whole genome shotgun (WGS) entry which is preliminary data.</text>
</comment>
<keyword evidence="2" id="KW-0472">Membrane</keyword>
<dbReference type="AlphaFoldDB" id="A0A5C6E114"/>
<proteinExistence type="predicted"/>
<feature type="region of interest" description="Disordered" evidence="1">
    <location>
        <begin position="412"/>
        <end position="431"/>
    </location>
</feature>
<dbReference type="PANTHER" id="PTHR34351">
    <property type="entry name" value="SLR1927 PROTEIN-RELATED"/>
    <property type="match status" value="1"/>
</dbReference>
<dbReference type="EMBL" id="SJPV01000001">
    <property type="protein sequence ID" value="TWU42598.1"/>
    <property type="molecule type" value="Genomic_DNA"/>
</dbReference>
<feature type="transmembrane region" description="Helical" evidence="2">
    <location>
        <begin position="6"/>
        <end position="22"/>
    </location>
</feature>
<feature type="domain" description="DUF58" evidence="3">
    <location>
        <begin position="248"/>
        <end position="366"/>
    </location>
</feature>
<dbReference type="PANTHER" id="PTHR34351:SF1">
    <property type="entry name" value="SLR1927 PROTEIN"/>
    <property type="match status" value="1"/>
</dbReference>